<name>A0ABD0JKT9_9CAEN</name>
<keyword evidence="3" id="KW-1185">Reference proteome</keyword>
<sequence length="121" mass="13559">MSGQPKFSIPPAQARSALERTLQRRRKTSAQHGKWQLPVNPIGEGKGRLGPLPTVGKIIASHWTATARLKLGSPQPVRCCPATACQLYWVRRVYGLIIPTSKLKIPHQAEKEETRRLQLFD</sequence>
<dbReference type="Proteomes" id="UP001519460">
    <property type="component" value="Unassembled WGS sequence"/>
</dbReference>
<evidence type="ECO:0000313" key="3">
    <source>
        <dbReference type="Proteomes" id="UP001519460"/>
    </source>
</evidence>
<gene>
    <name evidence="2" type="ORF">BaRGS_00033147</name>
</gene>
<accession>A0ABD0JKT9</accession>
<protein>
    <submittedName>
        <fullName evidence="2">Uncharacterized protein</fullName>
    </submittedName>
</protein>
<dbReference type="AlphaFoldDB" id="A0ABD0JKT9"/>
<proteinExistence type="predicted"/>
<organism evidence="2 3">
    <name type="scientific">Batillaria attramentaria</name>
    <dbReference type="NCBI Taxonomy" id="370345"/>
    <lineage>
        <taxon>Eukaryota</taxon>
        <taxon>Metazoa</taxon>
        <taxon>Spiralia</taxon>
        <taxon>Lophotrochozoa</taxon>
        <taxon>Mollusca</taxon>
        <taxon>Gastropoda</taxon>
        <taxon>Caenogastropoda</taxon>
        <taxon>Sorbeoconcha</taxon>
        <taxon>Cerithioidea</taxon>
        <taxon>Batillariidae</taxon>
        <taxon>Batillaria</taxon>
    </lineage>
</organism>
<feature type="region of interest" description="Disordered" evidence="1">
    <location>
        <begin position="1"/>
        <end position="48"/>
    </location>
</feature>
<evidence type="ECO:0000256" key="1">
    <source>
        <dbReference type="SAM" id="MobiDB-lite"/>
    </source>
</evidence>
<reference evidence="2 3" key="1">
    <citation type="journal article" date="2023" name="Sci. Data">
        <title>Genome assembly of the Korean intertidal mud-creeper Batillaria attramentaria.</title>
        <authorList>
            <person name="Patra A.K."/>
            <person name="Ho P.T."/>
            <person name="Jun S."/>
            <person name="Lee S.J."/>
            <person name="Kim Y."/>
            <person name="Won Y.J."/>
        </authorList>
    </citation>
    <scope>NUCLEOTIDE SEQUENCE [LARGE SCALE GENOMIC DNA]</scope>
    <source>
        <strain evidence="2">Wonlab-2016</strain>
    </source>
</reference>
<evidence type="ECO:0000313" key="2">
    <source>
        <dbReference type="EMBL" id="KAK7475598.1"/>
    </source>
</evidence>
<comment type="caution">
    <text evidence="2">The sequence shown here is derived from an EMBL/GenBank/DDBJ whole genome shotgun (WGS) entry which is preliminary data.</text>
</comment>
<dbReference type="EMBL" id="JACVVK020000400">
    <property type="protein sequence ID" value="KAK7475598.1"/>
    <property type="molecule type" value="Genomic_DNA"/>
</dbReference>